<dbReference type="GO" id="GO:0006310">
    <property type="term" value="P:DNA recombination"/>
    <property type="evidence" value="ECO:0007669"/>
    <property type="project" value="InterPro"/>
</dbReference>
<dbReference type="Proteomes" id="UP000185628">
    <property type="component" value="Unassembled WGS sequence"/>
</dbReference>
<comment type="similarity">
    <text evidence="1">Belongs to the plasmid mobilization pre family.</text>
</comment>
<dbReference type="RefSeq" id="WP_073716135.1">
    <property type="nucleotide sequence ID" value="NZ_MQVR01000016.1"/>
</dbReference>
<feature type="compositionally biased region" description="Basic and acidic residues" evidence="2">
    <location>
        <begin position="331"/>
        <end position="360"/>
    </location>
</feature>
<evidence type="ECO:0000256" key="1">
    <source>
        <dbReference type="ARBA" id="ARBA00010657"/>
    </source>
</evidence>
<evidence type="ECO:0000313" key="3">
    <source>
        <dbReference type="EMBL" id="OKL54434.1"/>
    </source>
</evidence>
<evidence type="ECO:0000313" key="4">
    <source>
        <dbReference type="Proteomes" id="UP000185628"/>
    </source>
</evidence>
<dbReference type="GO" id="GO:0003677">
    <property type="term" value="F:DNA binding"/>
    <property type="evidence" value="ECO:0007669"/>
    <property type="project" value="InterPro"/>
</dbReference>
<dbReference type="Pfam" id="PF01076">
    <property type="entry name" value="Mob_Pre"/>
    <property type="match status" value="1"/>
</dbReference>
<comment type="caution">
    <text evidence="3">The sequence shown here is derived from an EMBL/GenBank/DDBJ whole genome shotgun (WGS) entry which is preliminary data.</text>
</comment>
<protein>
    <recommendedName>
        <fullName evidence="5">Plasmid recombination enzyme</fullName>
    </recommendedName>
</protein>
<dbReference type="InterPro" id="IPR001668">
    <property type="entry name" value="Mob_Pre"/>
</dbReference>
<dbReference type="EMBL" id="MQVR01000016">
    <property type="protein sequence ID" value="OKL54434.1"/>
    <property type="molecule type" value="Genomic_DNA"/>
</dbReference>
<organism evidence="3 4">
    <name type="scientific">Bowdeniella nasicola</name>
    <dbReference type="NCBI Taxonomy" id="208480"/>
    <lineage>
        <taxon>Bacteria</taxon>
        <taxon>Bacillati</taxon>
        <taxon>Actinomycetota</taxon>
        <taxon>Actinomycetes</taxon>
        <taxon>Actinomycetales</taxon>
        <taxon>Actinomycetaceae</taxon>
        <taxon>Bowdeniella</taxon>
    </lineage>
</organism>
<evidence type="ECO:0000256" key="2">
    <source>
        <dbReference type="SAM" id="MobiDB-lite"/>
    </source>
</evidence>
<sequence>MSYTATFDASHKVKASGAHATNFVRHIARDADQAAGFSFAQRNPNIDPARTSMNITMVNDGNGGWRAPVVTQDEKGNDRPPSAELTDYLDARLATVEKKIKADAVAMRPLVLQLDPKWFAEHNPDWREDGLNAEAEQYIGTQLDWAAQEFGQQNLPGYSVHMDETNPQLQLLFTPVTEDGRLSQKDFFKGPGDLQRQHKAHRQALADAGYDVEFKVTKRSKEHLSSEEFAKKVDQARERAAEAAQHLATVREQVEQSDFGQFFEQQHPEAFGQVLDEYTNEIEQRIRAQEEQGHGQHHRDGHGEGDGEDRAAADYGDAGDVGLEARRRRAAAHDADEGREGPHRASEDHGRGADEADRPGVDLAAVRQHVAADRERREQAERDREHARRVRAESRREAFERRIAELGRGGAEESRGYGLGD</sequence>
<feature type="compositionally biased region" description="Basic and acidic residues" evidence="2">
    <location>
        <begin position="301"/>
        <end position="312"/>
    </location>
</feature>
<accession>A0A1Q5Q3M5</accession>
<proteinExistence type="inferred from homology"/>
<keyword evidence="4" id="KW-1185">Reference proteome</keyword>
<feature type="region of interest" description="Disordered" evidence="2">
    <location>
        <begin position="289"/>
        <end position="421"/>
    </location>
</feature>
<dbReference type="OrthoDB" id="5023848at2"/>
<evidence type="ECO:0008006" key="5">
    <source>
        <dbReference type="Google" id="ProtNLM"/>
    </source>
</evidence>
<feature type="compositionally biased region" description="Basic and acidic residues" evidence="2">
    <location>
        <begin position="370"/>
        <end position="415"/>
    </location>
</feature>
<name>A0A1Q5Q3M5_9ACTO</name>
<dbReference type="AlphaFoldDB" id="A0A1Q5Q3M5"/>
<dbReference type="CDD" id="cd17242">
    <property type="entry name" value="MobM_relaxase"/>
    <property type="match status" value="1"/>
</dbReference>
<reference evidence="4" key="1">
    <citation type="submission" date="2016-12" db="EMBL/GenBank/DDBJ databases">
        <authorList>
            <person name="Meng X."/>
        </authorList>
    </citation>
    <scope>NUCLEOTIDE SEQUENCE [LARGE SCALE GENOMIC DNA]</scope>
    <source>
        <strain evidence="4">DSM 19116</strain>
    </source>
</reference>
<dbReference type="Gene3D" id="3.30.930.30">
    <property type="match status" value="1"/>
</dbReference>
<gene>
    <name evidence="3" type="ORF">BSZ39_04200</name>
</gene>